<name>A0A0F9JPW8_9ZZZZ</name>
<organism evidence="1">
    <name type="scientific">marine sediment metagenome</name>
    <dbReference type="NCBI Taxonomy" id="412755"/>
    <lineage>
        <taxon>unclassified sequences</taxon>
        <taxon>metagenomes</taxon>
        <taxon>ecological metagenomes</taxon>
    </lineage>
</organism>
<protein>
    <submittedName>
        <fullName evidence="1">Uncharacterized protein</fullName>
    </submittedName>
</protein>
<accession>A0A0F9JPW8</accession>
<sequence length="38" mass="4533">AYGRHREVIEGCPECAQDWALFLAHVINRPRDVMEFFR</sequence>
<dbReference type="EMBL" id="LAZR01017292">
    <property type="protein sequence ID" value="KKM01023.1"/>
    <property type="molecule type" value="Genomic_DNA"/>
</dbReference>
<feature type="non-terminal residue" evidence="1">
    <location>
        <position position="1"/>
    </location>
</feature>
<comment type="caution">
    <text evidence="1">The sequence shown here is derived from an EMBL/GenBank/DDBJ whole genome shotgun (WGS) entry which is preliminary data.</text>
</comment>
<gene>
    <name evidence="1" type="ORF">LCGC14_1798660</name>
</gene>
<evidence type="ECO:0000313" key="1">
    <source>
        <dbReference type="EMBL" id="KKM01023.1"/>
    </source>
</evidence>
<proteinExistence type="predicted"/>
<reference evidence="1" key="1">
    <citation type="journal article" date="2015" name="Nature">
        <title>Complex archaea that bridge the gap between prokaryotes and eukaryotes.</title>
        <authorList>
            <person name="Spang A."/>
            <person name="Saw J.H."/>
            <person name="Jorgensen S.L."/>
            <person name="Zaremba-Niedzwiedzka K."/>
            <person name="Martijn J."/>
            <person name="Lind A.E."/>
            <person name="van Eijk R."/>
            <person name="Schleper C."/>
            <person name="Guy L."/>
            <person name="Ettema T.J."/>
        </authorList>
    </citation>
    <scope>NUCLEOTIDE SEQUENCE</scope>
</reference>
<dbReference type="AlphaFoldDB" id="A0A0F9JPW8"/>